<dbReference type="Gene3D" id="3.40.190.10">
    <property type="entry name" value="Periplasmic binding protein-like II"/>
    <property type="match status" value="2"/>
</dbReference>
<organism evidence="1 2">
    <name type="scientific">Dentiradicibacter hellwigii</name>
    <dbReference type="NCBI Taxonomy" id="3149053"/>
    <lineage>
        <taxon>Bacteria</taxon>
        <taxon>Pseudomonadati</taxon>
        <taxon>Pseudomonadota</taxon>
        <taxon>Betaproteobacteria</taxon>
        <taxon>Rhodocyclales</taxon>
        <taxon>Rhodocyclaceae</taxon>
        <taxon>Dentiradicibacter</taxon>
    </lineage>
</organism>
<gene>
    <name evidence="1" type="ORF">ABCS64_04920</name>
</gene>
<dbReference type="Pfam" id="PF12974">
    <property type="entry name" value="Phosphonate-bd"/>
    <property type="match status" value="1"/>
</dbReference>
<dbReference type="EMBL" id="JBEUWX010000002">
    <property type="protein sequence ID" value="MFA9949677.1"/>
    <property type="molecule type" value="Genomic_DNA"/>
</dbReference>
<protein>
    <submittedName>
        <fullName evidence="1">PhnD/SsuA/transferrin family substrate-binding protein</fullName>
    </submittedName>
</protein>
<sequence length="248" mass="26839">MTFNLSVSPDFSPDKLASWHIFNTWLQKKLDIACHLALYDSFEKQREAIAADQIDLIYANPADAAMLVREKQFIAIAHPSDLADEAVVAVSASSPVKRIEDLKPGITIASSGDPDVLMMGMIMLEPADIAPADVKQTTCPTYVLIAKALMSGTADVGIFPAHGYDGLSAIVRGSLHPLVRSQISVVKHMLLAGPKFADHAAQLQAALAGMANDPKEAAILKDLGLDHWEVTPQEDVEFMIDLMHTLID</sequence>
<name>A0ABV4UDP5_9RHOO</name>
<dbReference type="SUPFAM" id="SSF53850">
    <property type="entry name" value="Periplasmic binding protein-like II"/>
    <property type="match status" value="1"/>
</dbReference>
<accession>A0ABV4UDP5</accession>
<evidence type="ECO:0000313" key="2">
    <source>
        <dbReference type="Proteomes" id="UP001574673"/>
    </source>
</evidence>
<reference evidence="2" key="1">
    <citation type="submission" date="2024-06" db="EMBL/GenBank/DDBJ databases">
        <title>Radixoralia hellwigii gen. nov., sp nov., isolated from a root canal in the human oral cavity.</title>
        <authorList>
            <person name="Bartsch S."/>
            <person name="Wittmer A."/>
            <person name="Schulz A.-K."/>
            <person name="Neumann-Schaal M."/>
            <person name="Wolf J."/>
            <person name="Gronow S."/>
            <person name="Tennert C."/>
            <person name="Haecker G."/>
            <person name="Cieplik F."/>
            <person name="Al-Ahmad A."/>
        </authorList>
    </citation>
    <scope>NUCLEOTIDE SEQUENCE [LARGE SCALE GENOMIC DNA]</scope>
    <source>
        <strain evidence="2">Wk13</strain>
    </source>
</reference>
<dbReference type="RefSeq" id="WP_418890787.1">
    <property type="nucleotide sequence ID" value="NZ_JBEUWX010000002.1"/>
</dbReference>
<dbReference type="Proteomes" id="UP001574673">
    <property type="component" value="Unassembled WGS sequence"/>
</dbReference>
<proteinExistence type="predicted"/>
<comment type="caution">
    <text evidence="1">The sequence shown here is derived from an EMBL/GenBank/DDBJ whole genome shotgun (WGS) entry which is preliminary data.</text>
</comment>
<evidence type="ECO:0000313" key="1">
    <source>
        <dbReference type="EMBL" id="MFA9949677.1"/>
    </source>
</evidence>
<keyword evidence="2" id="KW-1185">Reference proteome</keyword>